<protein>
    <submittedName>
        <fullName evidence="1">Uncharacterized protein</fullName>
    </submittedName>
</protein>
<name>A0A238BW39_9BILA</name>
<keyword evidence="2" id="KW-1185">Reference proteome</keyword>
<organism evidence="1 2">
    <name type="scientific">Onchocerca flexuosa</name>
    <dbReference type="NCBI Taxonomy" id="387005"/>
    <lineage>
        <taxon>Eukaryota</taxon>
        <taxon>Metazoa</taxon>
        <taxon>Ecdysozoa</taxon>
        <taxon>Nematoda</taxon>
        <taxon>Chromadorea</taxon>
        <taxon>Rhabditida</taxon>
        <taxon>Spirurina</taxon>
        <taxon>Spiruromorpha</taxon>
        <taxon>Filarioidea</taxon>
        <taxon>Onchocercidae</taxon>
        <taxon>Onchocerca</taxon>
    </lineage>
</organism>
<dbReference type="Proteomes" id="UP000242913">
    <property type="component" value="Unassembled WGS sequence"/>
</dbReference>
<accession>A0A238BW39</accession>
<dbReference type="AlphaFoldDB" id="A0A238BW39"/>
<gene>
    <name evidence="1" type="ORF">X798_03499</name>
</gene>
<sequence length="148" mass="17845">MKERRNTDSVTQKSDYLRIDEKSDMPFVWSERIPDGRANDRRRKDIYQMSASKRLVIKKKDQLSDDIYYSWRNKLVSIIRAWCRCYAKKSYQTSVSWTDDGLDLRSFIFANQKATIHILPFTFLTTVHRNDRRHTFQNTEMIYECENT</sequence>
<dbReference type="EMBL" id="KZ269993">
    <property type="protein sequence ID" value="OZC09541.1"/>
    <property type="molecule type" value="Genomic_DNA"/>
</dbReference>
<dbReference type="OrthoDB" id="10637326at2759"/>
<evidence type="ECO:0000313" key="2">
    <source>
        <dbReference type="Proteomes" id="UP000242913"/>
    </source>
</evidence>
<proteinExistence type="predicted"/>
<evidence type="ECO:0000313" key="1">
    <source>
        <dbReference type="EMBL" id="OZC09541.1"/>
    </source>
</evidence>
<reference evidence="1 2" key="1">
    <citation type="submission" date="2015-12" db="EMBL/GenBank/DDBJ databases">
        <title>Draft genome of the nematode, Onchocerca flexuosa.</title>
        <authorList>
            <person name="Mitreva M."/>
        </authorList>
    </citation>
    <scope>NUCLEOTIDE SEQUENCE [LARGE SCALE GENOMIC DNA]</scope>
    <source>
        <strain evidence="1">Red Deer</strain>
    </source>
</reference>